<dbReference type="InterPro" id="IPR001424">
    <property type="entry name" value="SOD_Cu_Zn_dom"/>
</dbReference>
<feature type="domain" description="Superoxide dismutase copper/zinc binding" evidence="3">
    <location>
        <begin position="38"/>
        <end position="165"/>
    </location>
</feature>
<dbReference type="Proteomes" id="UP000186019">
    <property type="component" value="Unassembled WGS sequence"/>
</dbReference>
<evidence type="ECO:0000259" key="3">
    <source>
        <dbReference type="Pfam" id="PF00080"/>
    </source>
</evidence>
<name>A0A1N7F2D1_9RHOB</name>
<dbReference type="Pfam" id="PF00080">
    <property type="entry name" value="Sod_Cu"/>
    <property type="match status" value="1"/>
</dbReference>
<organism evidence="4 5">
    <name type="scientific">Roseovarius nanhaiticus</name>
    <dbReference type="NCBI Taxonomy" id="573024"/>
    <lineage>
        <taxon>Bacteria</taxon>
        <taxon>Pseudomonadati</taxon>
        <taxon>Pseudomonadota</taxon>
        <taxon>Alphaproteobacteria</taxon>
        <taxon>Rhodobacterales</taxon>
        <taxon>Roseobacteraceae</taxon>
        <taxon>Roseovarius</taxon>
    </lineage>
</organism>
<dbReference type="CDD" id="cd00305">
    <property type="entry name" value="Cu-Zn_Superoxide_Dismutase"/>
    <property type="match status" value="1"/>
</dbReference>
<dbReference type="GO" id="GO:0005507">
    <property type="term" value="F:copper ion binding"/>
    <property type="evidence" value="ECO:0007669"/>
    <property type="project" value="InterPro"/>
</dbReference>
<dbReference type="OrthoDB" id="5431326at2"/>
<dbReference type="PRINTS" id="PR00068">
    <property type="entry name" value="CUZNDISMTASE"/>
</dbReference>
<feature type="chain" id="PRO_5009941529" evidence="2">
    <location>
        <begin position="21"/>
        <end position="169"/>
    </location>
</feature>
<dbReference type="EMBL" id="FTNV01000001">
    <property type="protein sequence ID" value="SIR94469.1"/>
    <property type="molecule type" value="Genomic_DNA"/>
</dbReference>
<dbReference type="Gene3D" id="2.60.40.200">
    <property type="entry name" value="Superoxide dismutase, copper/zinc binding domain"/>
    <property type="match status" value="1"/>
</dbReference>
<keyword evidence="2" id="KW-0732">Signal</keyword>
<dbReference type="GO" id="GO:0006801">
    <property type="term" value="P:superoxide metabolic process"/>
    <property type="evidence" value="ECO:0007669"/>
    <property type="project" value="InterPro"/>
</dbReference>
<dbReference type="STRING" id="573024.SAMN05216208_1439"/>
<evidence type="ECO:0000256" key="2">
    <source>
        <dbReference type="SAM" id="SignalP"/>
    </source>
</evidence>
<protein>
    <submittedName>
        <fullName evidence="4">Superoxide dismutase, Cu-Zn family</fullName>
    </submittedName>
</protein>
<dbReference type="PANTHER" id="PTHR10003">
    <property type="entry name" value="SUPEROXIDE DISMUTASE CU-ZN -RELATED"/>
    <property type="match status" value="1"/>
</dbReference>
<proteinExistence type="inferred from homology"/>
<comment type="similarity">
    <text evidence="1">Belongs to the Cu-Zn superoxide dismutase family.</text>
</comment>
<dbReference type="RefSeq" id="WP_076530989.1">
    <property type="nucleotide sequence ID" value="NZ_FOAC01000001.1"/>
</dbReference>
<evidence type="ECO:0000313" key="5">
    <source>
        <dbReference type="Proteomes" id="UP000186019"/>
    </source>
</evidence>
<dbReference type="AlphaFoldDB" id="A0A1N7F2D1"/>
<dbReference type="SUPFAM" id="SSF49329">
    <property type="entry name" value="Cu,Zn superoxide dismutase-like"/>
    <property type="match status" value="1"/>
</dbReference>
<dbReference type="InterPro" id="IPR036423">
    <property type="entry name" value="SOD-like_Cu/Zn_dom_sf"/>
</dbReference>
<evidence type="ECO:0000256" key="1">
    <source>
        <dbReference type="ARBA" id="ARBA00010457"/>
    </source>
</evidence>
<feature type="signal peptide" evidence="2">
    <location>
        <begin position="1"/>
        <end position="20"/>
    </location>
</feature>
<sequence>MTRLSLMTAAALGFASPVIAADSAAMAMMKTAQGADAGVVQIRQAGDGTLFQAELSGLAPGWHSFHVHEAGRCDDGFQAAGGHYAPAGNDHGLMAEGGAHAGDLPNIYVHSNGEAKAEFYSARLSIIGGDAPMMDEEGSAIVIHAQPDTYETEAEAGDRVACGVISQTK</sequence>
<reference evidence="4 5" key="1">
    <citation type="submission" date="2017-01" db="EMBL/GenBank/DDBJ databases">
        <authorList>
            <person name="Mah S.A."/>
            <person name="Swanson W.J."/>
            <person name="Moy G.W."/>
            <person name="Vacquier V.D."/>
        </authorList>
    </citation>
    <scope>NUCLEOTIDE SEQUENCE [LARGE SCALE GENOMIC DNA]</scope>
    <source>
        <strain evidence="4 5">DSM 29590</strain>
    </source>
</reference>
<dbReference type="InterPro" id="IPR024134">
    <property type="entry name" value="SOD_Cu/Zn_/chaperone"/>
</dbReference>
<gene>
    <name evidence="4" type="ORF">SAMN05421666_0696</name>
</gene>
<evidence type="ECO:0000313" key="4">
    <source>
        <dbReference type="EMBL" id="SIR94469.1"/>
    </source>
</evidence>
<keyword evidence="5" id="KW-1185">Reference proteome</keyword>
<accession>A0A1N7F2D1</accession>